<dbReference type="CDD" id="cd09917">
    <property type="entry name" value="F-box_SF"/>
    <property type="match status" value="1"/>
</dbReference>
<feature type="compositionally biased region" description="Polar residues" evidence="1">
    <location>
        <begin position="28"/>
        <end position="38"/>
    </location>
</feature>
<reference evidence="3 4" key="1">
    <citation type="journal article" date="2019" name="Nat. Ecol. Evol.">
        <title>Megaphylogeny resolves global patterns of mushroom evolution.</title>
        <authorList>
            <person name="Varga T."/>
            <person name="Krizsan K."/>
            <person name="Foldi C."/>
            <person name="Dima B."/>
            <person name="Sanchez-Garcia M."/>
            <person name="Sanchez-Ramirez S."/>
            <person name="Szollosi G.J."/>
            <person name="Szarkandi J.G."/>
            <person name="Papp V."/>
            <person name="Albert L."/>
            <person name="Andreopoulos W."/>
            <person name="Angelini C."/>
            <person name="Antonin V."/>
            <person name="Barry K.W."/>
            <person name="Bougher N.L."/>
            <person name="Buchanan P."/>
            <person name="Buyck B."/>
            <person name="Bense V."/>
            <person name="Catcheside P."/>
            <person name="Chovatia M."/>
            <person name="Cooper J."/>
            <person name="Damon W."/>
            <person name="Desjardin D."/>
            <person name="Finy P."/>
            <person name="Geml J."/>
            <person name="Haridas S."/>
            <person name="Hughes K."/>
            <person name="Justo A."/>
            <person name="Karasinski D."/>
            <person name="Kautmanova I."/>
            <person name="Kiss B."/>
            <person name="Kocsube S."/>
            <person name="Kotiranta H."/>
            <person name="LaButti K.M."/>
            <person name="Lechner B.E."/>
            <person name="Liimatainen K."/>
            <person name="Lipzen A."/>
            <person name="Lukacs Z."/>
            <person name="Mihaltcheva S."/>
            <person name="Morgado L.N."/>
            <person name="Niskanen T."/>
            <person name="Noordeloos M.E."/>
            <person name="Ohm R.A."/>
            <person name="Ortiz-Santana B."/>
            <person name="Ovrebo C."/>
            <person name="Racz N."/>
            <person name="Riley R."/>
            <person name="Savchenko A."/>
            <person name="Shiryaev A."/>
            <person name="Soop K."/>
            <person name="Spirin V."/>
            <person name="Szebenyi C."/>
            <person name="Tomsovsky M."/>
            <person name="Tulloss R.E."/>
            <person name="Uehling J."/>
            <person name="Grigoriev I.V."/>
            <person name="Vagvolgyi C."/>
            <person name="Papp T."/>
            <person name="Martin F.M."/>
            <person name="Miettinen O."/>
            <person name="Hibbett D.S."/>
            <person name="Nagy L.G."/>
        </authorList>
    </citation>
    <scope>NUCLEOTIDE SEQUENCE [LARGE SCALE GENOMIC DNA]</scope>
    <source>
        <strain evidence="3 4">FP101781</strain>
    </source>
</reference>
<dbReference type="EMBL" id="QPFP01000001">
    <property type="protein sequence ID" value="TEB39671.1"/>
    <property type="molecule type" value="Genomic_DNA"/>
</dbReference>
<comment type="caution">
    <text evidence="3">The sequence shown here is derived from an EMBL/GenBank/DDBJ whole genome shotgun (WGS) entry which is preliminary data.</text>
</comment>
<protein>
    <recommendedName>
        <fullName evidence="2">F-box domain-containing protein</fullName>
    </recommendedName>
</protein>
<accession>A0A4Y7U090</accession>
<name>A0A4Y7U090_COPMI</name>
<evidence type="ECO:0000256" key="1">
    <source>
        <dbReference type="SAM" id="MobiDB-lite"/>
    </source>
</evidence>
<feature type="compositionally biased region" description="Acidic residues" evidence="1">
    <location>
        <begin position="133"/>
        <end position="146"/>
    </location>
</feature>
<dbReference type="InterPro" id="IPR001810">
    <property type="entry name" value="F-box_dom"/>
</dbReference>
<dbReference type="AlphaFoldDB" id="A0A4Y7U090"/>
<dbReference type="STRING" id="71717.A0A4Y7U090"/>
<gene>
    <name evidence="3" type="ORF">FA13DRAFT_1825875</name>
</gene>
<evidence type="ECO:0000313" key="3">
    <source>
        <dbReference type="EMBL" id="TEB39671.1"/>
    </source>
</evidence>
<organism evidence="3 4">
    <name type="scientific">Coprinellus micaceus</name>
    <name type="common">Glistening ink-cap mushroom</name>
    <name type="synonym">Coprinus micaceus</name>
    <dbReference type="NCBI Taxonomy" id="71717"/>
    <lineage>
        <taxon>Eukaryota</taxon>
        <taxon>Fungi</taxon>
        <taxon>Dikarya</taxon>
        <taxon>Basidiomycota</taxon>
        <taxon>Agaricomycotina</taxon>
        <taxon>Agaricomycetes</taxon>
        <taxon>Agaricomycetidae</taxon>
        <taxon>Agaricales</taxon>
        <taxon>Agaricineae</taxon>
        <taxon>Psathyrellaceae</taxon>
        <taxon>Coprinellus</taxon>
    </lineage>
</organism>
<feature type="domain" description="F-box" evidence="2">
    <location>
        <begin position="288"/>
        <end position="337"/>
    </location>
</feature>
<keyword evidence="4" id="KW-1185">Reference proteome</keyword>
<proteinExistence type="predicted"/>
<feature type="compositionally biased region" description="Polar residues" evidence="1">
    <location>
        <begin position="56"/>
        <end position="83"/>
    </location>
</feature>
<dbReference type="OrthoDB" id="2823912at2759"/>
<evidence type="ECO:0000259" key="2">
    <source>
        <dbReference type="PROSITE" id="PS50181"/>
    </source>
</evidence>
<feature type="non-terminal residue" evidence="3">
    <location>
        <position position="1"/>
    </location>
</feature>
<dbReference type="SUPFAM" id="SSF81383">
    <property type="entry name" value="F-box domain"/>
    <property type="match status" value="1"/>
</dbReference>
<dbReference type="PROSITE" id="PS50181">
    <property type="entry name" value="FBOX"/>
    <property type="match status" value="1"/>
</dbReference>
<dbReference type="InterPro" id="IPR036047">
    <property type="entry name" value="F-box-like_dom_sf"/>
</dbReference>
<feature type="region of interest" description="Disordered" evidence="1">
    <location>
        <begin position="27"/>
        <end position="194"/>
    </location>
</feature>
<dbReference type="Pfam" id="PF00646">
    <property type="entry name" value="F-box"/>
    <property type="match status" value="1"/>
</dbReference>
<evidence type="ECO:0000313" key="4">
    <source>
        <dbReference type="Proteomes" id="UP000298030"/>
    </source>
</evidence>
<dbReference type="Proteomes" id="UP000298030">
    <property type="component" value="Unassembled WGS sequence"/>
</dbReference>
<sequence>VQVALPIPIPPSQVVVVPAALEPEPVATSTVITPSPESNAPIAPTSPTLESVAPLATSSTIAQPTPTTMDANETTAQVETPITESVPVPGDAVRPEETGSAQAEGGAGGEETGASQLAEGQLPTASDDSNATNDDDAGDDSDDQNQEGDVPPRVPLVVPVIPPIPNSVPDADGDEEQPSNEEPVPPRPELEDAPLPELDELFPFHEEEDIDLGPTFEGQFVVYGPVYDTPLPFNELEDTELPEVVKGNFASFFQLKCGHEFYRNYVRGNTMRRLRTAKDSVKGKPNALQGVMQLPVELLFDILELAHPMDLMHLSRTSKGLRKVVLSKSSESVWKAAYSNYDDLNNPPEDIPYPKWTAMMYDDARCDFCGDPGALLDFALGEHYCERCQCKYLMEQTQLSDITEEFPNLLPTLFQLLPATYRQSGGKYQCYYESDSNARYRRKDVEKMVEELKRWFMTIDEGMIPDAGQKFKEWCEPQMQKARSLSDSAQMYNNWATNFYYNLCTELSMKQRALADSCMKRFAKMGYDEQDTNSAASDVYYYFRSVEVWEISPKSLEKHKSEIISKIEAQKLDRMKRERRVIVDKTYDDYKKTLKPEQWAGLPPSDIVACEDVFCDYIAQDTLTDVKELDVPKAMAAFPETINNWHFQRQKELYDLLPGVEIEDEYVYLEEKECEGLSVEEISKRTTELRKAKKASMKAKMDERMKLARTMFSCISCKSGRHAGLAVFGWKEACVHMAGSYSHYFHSNWEFCSVGYAAASSLISQLGLDPDTATLEEVDAKDARFLCMNCPTKSHKRVQGRKAYTWRECVAHAVEKQEDFTHAIPTCLLLSEDATAFIRSHELPHPTPRRVNWSCNHCPEHLETPATFKDAEKHVKEAHSIENPVKGVDVVFLHGRYERNHNGKRRPIFHYGVEPTCHLICQLCRQGRVRRLWTIQALVPHLYHSHGITMPRSTRDYTKIEVYAT</sequence>